<comment type="caution">
    <text evidence="2">The sequence shown here is derived from an EMBL/GenBank/DDBJ whole genome shotgun (WGS) entry which is preliminary data.</text>
</comment>
<feature type="compositionally biased region" description="Polar residues" evidence="1">
    <location>
        <begin position="404"/>
        <end position="420"/>
    </location>
</feature>
<organism evidence="2">
    <name type="scientific">Tanacetum cinerariifolium</name>
    <name type="common">Dalmatian daisy</name>
    <name type="synonym">Chrysanthemum cinerariifolium</name>
    <dbReference type="NCBI Taxonomy" id="118510"/>
    <lineage>
        <taxon>Eukaryota</taxon>
        <taxon>Viridiplantae</taxon>
        <taxon>Streptophyta</taxon>
        <taxon>Embryophyta</taxon>
        <taxon>Tracheophyta</taxon>
        <taxon>Spermatophyta</taxon>
        <taxon>Magnoliopsida</taxon>
        <taxon>eudicotyledons</taxon>
        <taxon>Gunneridae</taxon>
        <taxon>Pentapetalae</taxon>
        <taxon>asterids</taxon>
        <taxon>campanulids</taxon>
        <taxon>Asterales</taxon>
        <taxon>Asteraceae</taxon>
        <taxon>Asteroideae</taxon>
        <taxon>Anthemideae</taxon>
        <taxon>Anthemidinae</taxon>
        <taxon>Tanacetum</taxon>
    </lineage>
</organism>
<accession>A0A699LES1</accession>
<sequence length="420" mass="46937">VDVAPLVPKLRKNKTAHIDYIRHTQEEAATLREIIESDRLLSPLNTSLAYACKYTRQIQELLMILQQTCPSITDLGTNLVAVTPKNKTKQIRRTAQITKSERTTVATSPSTNIDSNTPVLSSIGVTLVSSASGSKSQDNAKKNRIRRTQKKAKETELEDHLRIVKSSLNKTSVVNSKATSSVIKSVSNVNSNLKCAFCNGCLFFDNHDACVVAYIRSVNARKKSKSVNTPVKRKVWKSTSKVFKTVGYKWKPTGRTFTLVGNVCPLTSEIRNSKEHRNIDYAFLIWEDFMYQVEHKNQKKSNKMYYPRFTKVIIHHFMSKDLSIPRQNKLTNEEIRNTKAYKEYYACATGEAALKPKASAKRKRSGLDTSITPPTAITTPTTTGAITPRLTTAAKGKQPAKAKSPSNPSELARTEAQQLK</sequence>
<dbReference type="AlphaFoldDB" id="A0A699LES1"/>
<evidence type="ECO:0000313" key="2">
    <source>
        <dbReference type="EMBL" id="GFB32385.1"/>
    </source>
</evidence>
<name>A0A699LES1_TANCI</name>
<reference evidence="2" key="1">
    <citation type="journal article" date="2019" name="Sci. Rep.">
        <title>Draft genome of Tanacetum cinerariifolium, the natural source of mosquito coil.</title>
        <authorList>
            <person name="Yamashiro T."/>
            <person name="Shiraishi A."/>
            <person name="Satake H."/>
            <person name="Nakayama K."/>
        </authorList>
    </citation>
    <scope>NUCLEOTIDE SEQUENCE</scope>
</reference>
<evidence type="ECO:0000256" key="1">
    <source>
        <dbReference type="SAM" id="MobiDB-lite"/>
    </source>
</evidence>
<feature type="region of interest" description="Disordered" evidence="1">
    <location>
        <begin position="132"/>
        <end position="156"/>
    </location>
</feature>
<evidence type="ECO:0008006" key="3">
    <source>
        <dbReference type="Google" id="ProtNLM"/>
    </source>
</evidence>
<feature type="region of interest" description="Disordered" evidence="1">
    <location>
        <begin position="356"/>
        <end position="420"/>
    </location>
</feature>
<dbReference type="EMBL" id="BKCJ010602065">
    <property type="protein sequence ID" value="GFB32385.1"/>
    <property type="molecule type" value="Genomic_DNA"/>
</dbReference>
<proteinExistence type="predicted"/>
<feature type="compositionally biased region" description="Low complexity" evidence="1">
    <location>
        <begin position="369"/>
        <end position="393"/>
    </location>
</feature>
<protein>
    <recommendedName>
        <fullName evidence="3">Integrase, catalytic region, zinc finger, CCHC-type, peptidase aspartic, catalytic</fullName>
    </recommendedName>
</protein>
<gene>
    <name evidence="2" type="ORF">Tci_704356</name>
</gene>
<feature type="non-terminal residue" evidence="2">
    <location>
        <position position="1"/>
    </location>
</feature>
<feature type="non-terminal residue" evidence="2">
    <location>
        <position position="420"/>
    </location>
</feature>